<dbReference type="InterPro" id="IPR029000">
    <property type="entry name" value="Cyclophilin-like_dom_sf"/>
</dbReference>
<protein>
    <submittedName>
        <fullName evidence="3">DUF871 domain-containing protein</fullName>
    </submittedName>
</protein>
<accession>A0A4Y9JD02</accession>
<sequence>MLALGFSLYPEKYDIKQSLAYIDLLAKYGAKRLFMSLLQLSDGMADCGQLYQDIIAYANRKGIRVIADISPAFLAANGWHDCLVEKCREFGLAGVRLDEALPLAEMVLLTQNTAGLKIELNMSTDKHLLTALLEAGADVENIIACHNFYPHEFTGLSRKHFLDMSTFYHERGIETAVFLSAATATEGPWPVTEGLPTLEEIRHAPLAVQAEVMKATGLFDTVLISNQFITETELAGLVEVLEQDSIELAYELLVELTAVEQAVLDFPHRYRGDVSDFVIRSIEPRVRYREASIPPRTQSKEVTRGTIVVDNDAYLRYKGELQIALKSFTVSEKANIVARLTPWSLLILEYLQPWQDFRLKEASLETSEN</sequence>
<dbReference type="InterPro" id="IPR008589">
    <property type="entry name" value="MupG"/>
</dbReference>
<dbReference type="InterPro" id="IPR043797">
    <property type="entry name" value="MupG_N"/>
</dbReference>
<dbReference type="Pfam" id="PF05913">
    <property type="entry name" value="MupG_C"/>
    <property type="match status" value="1"/>
</dbReference>
<dbReference type="Gene3D" id="2.40.100.10">
    <property type="entry name" value="Cyclophilin-like"/>
    <property type="match status" value="1"/>
</dbReference>
<evidence type="ECO:0000313" key="3">
    <source>
        <dbReference type="EMBL" id="TFU98900.1"/>
    </source>
</evidence>
<dbReference type="InterPro" id="IPR013785">
    <property type="entry name" value="Aldolase_TIM"/>
</dbReference>
<dbReference type="Pfam" id="PF19200">
    <property type="entry name" value="MupG_N"/>
    <property type="match status" value="1"/>
</dbReference>
<dbReference type="RefSeq" id="WP_135181029.1">
    <property type="nucleotide sequence ID" value="NZ_JADGKZ010000001.1"/>
</dbReference>
<evidence type="ECO:0000259" key="2">
    <source>
        <dbReference type="Pfam" id="PF19200"/>
    </source>
</evidence>
<evidence type="ECO:0000313" key="4">
    <source>
        <dbReference type="Proteomes" id="UP000297253"/>
    </source>
</evidence>
<dbReference type="InterPro" id="IPR043894">
    <property type="entry name" value="MupG_C"/>
</dbReference>
<dbReference type="Gene3D" id="3.20.20.70">
    <property type="entry name" value="Aldolase class I"/>
    <property type="match status" value="1"/>
</dbReference>
<gene>
    <name evidence="3" type="ORF">E4T82_00920</name>
</gene>
<dbReference type="PANTHER" id="PTHR38435">
    <property type="match status" value="1"/>
</dbReference>
<dbReference type="Proteomes" id="UP000297253">
    <property type="component" value="Unassembled WGS sequence"/>
</dbReference>
<reference evidence="3 4" key="1">
    <citation type="submission" date="2019-03" db="EMBL/GenBank/DDBJ databases">
        <title>Diversity of the mouse oral microbiome.</title>
        <authorList>
            <person name="Joseph S."/>
            <person name="Aduse-Opoku J."/>
            <person name="Curtis M."/>
            <person name="Wade W."/>
            <person name="Hashim A."/>
        </authorList>
    </citation>
    <scope>NUCLEOTIDE SEQUENCE [LARGE SCALE GENOMIC DNA]</scope>
    <source>
        <strain evidence="3 4">WM131</strain>
    </source>
</reference>
<dbReference type="STRING" id="1432788.BU202_03465"/>
<feature type="domain" description="6-phospho-N-acetylmuramidase N-terminal" evidence="2">
    <location>
        <begin position="4"/>
        <end position="236"/>
    </location>
</feature>
<dbReference type="OrthoDB" id="5809921at2"/>
<comment type="caution">
    <text evidence="3">The sequence shown here is derived from an EMBL/GenBank/DDBJ whole genome shotgun (WGS) entry which is preliminary data.</text>
</comment>
<dbReference type="InterPro" id="IPR017853">
    <property type="entry name" value="GH"/>
</dbReference>
<dbReference type="EMBL" id="SPPD01000001">
    <property type="protein sequence ID" value="TFU98900.1"/>
    <property type="molecule type" value="Genomic_DNA"/>
</dbReference>
<dbReference type="PANTHER" id="PTHR38435:SF1">
    <property type="entry name" value="DUF871 DOMAIN-CONTAINING PROTEIN"/>
    <property type="match status" value="1"/>
</dbReference>
<feature type="domain" description="6-phospho-N-acetylmuramidase C-terminal" evidence="1">
    <location>
        <begin position="247"/>
        <end position="360"/>
    </location>
</feature>
<organism evidence="3 4">
    <name type="scientific">Streptococcus cuniculi</name>
    <dbReference type="NCBI Taxonomy" id="1432788"/>
    <lineage>
        <taxon>Bacteria</taxon>
        <taxon>Bacillati</taxon>
        <taxon>Bacillota</taxon>
        <taxon>Bacilli</taxon>
        <taxon>Lactobacillales</taxon>
        <taxon>Streptococcaceae</taxon>
        <taxon>Streptococcus</taxon>
    </lineage>
</organism>
<proteinExistence type="predicted"/>
<dbReference type="SUPFAM" id="SSF51445">
    <property type="entry name" value="(Trans)glycosidases"/>
    <property type="match status" value="1"/>
</dbReference>
<evidence type="ECO:0000259" key="1">
    <source>
        <dbReference type="Pfam" id="PF05913"/>
    </source>
</evidence>
<name>A0A4Y9JD02_9STRE</name>
<dbReference type="SUPFAM" id="SSF50891">
    <property type="entry name" value="Cyclophilin-like"/>
    <property type="match status" value="1"/>
</dbReference>
<dbReference type="AlphaFoldDB" id="A0A4Y9JD02"/>